<dbReference type="InterPro" id="IPR000490">
    <property type="entry name" value="Glyco_hydro_17"/>
</dbReference>
<keyword evidence="9" id="KW-1015">Disulfide bond</keyword>
<keyword evidence="8" id="KW-0611">Plant defense</keyword>
<feature type="domain" description="X8" evidence="17">
    <location>
        <begin position="419"/>
        <end position="503"/>
    </location>
</feature>
<feature type="chain" id="PRO_5029886460" description="glucan endo-1,3-beta-D-glucosidase" evidence="16">
    <location>
        <begin position="25"/>
        <end position="542"/>
    </location>
</feature>
<evidence type="ECO:0000256" key="6">
    <source>
        <dbReference type="ARBA" id="ARBA00022729"/>
    </source>
</evidence>
<reference evidence="18 19" key="1">
    <citation type="journal article" date="2020" name="bioRxiv">
        <title>Sequence and annotation of 42 cannabis genomes reveals extensive copy number variation in cannabinoid synthesis and pathogen resistance genes.</title>
        <authorList>
            <person name="Mckernan K.J."/>
            <person name="Helbert Y."/>
            <person name="Kane L.T."/>
            <person name="Ebling H."/>
            <person name="Zhang L."/>
            <person name="Liu B."/>
            <person name="Eaton Z."/>
            <person name="Mclaughlin S."/>
            <person name="Kingan S."/>
            <person name="Baybayan P."/>
            <person name="Concepcion G."/>
            <person name="Jordan M."/>
            <person name="Riva A."/>
            <person name="Barbazuk W."/>
            <person name="Harkins T."/>
        </authorList>
    </citation>
    <scope>NUCLEOTIDE SEQUENCE [LARGE SCALE GENOMIC DNA]</scope>
    <source>
        <strain evidence="19">cv. Jamaican Lion 4</strain>
        <tissue evidence="18">Leaf</tissue>
    </source>
</reference>
<dbReference type="GO" id="GO:0098552">
    <property type="term" value="C:side of membrane"/>
    <property type="evidence" value="ECO:0007669"/>
    <property type="project" value="UniProtKB-KW"/>
</dbReference>
<evidence type="ECO:0000256" key="13">
    <source>
        <dbReference type="RuleBase" id="RU004335"/>
    </source>
</evidence>
<evidence type="ECO:0000256" key="3">
    <source>
        <dbReference type="ARBA" id="ARBA00008773"/>
    </source>
</evidence>
<evidence type="ECO:0000256" key="7">
    <source>
        <dbReference type="ARBA" id="ARBA00022801"/>
    </source>
</evidence>
<keyword evidence="6 16" id="KW-0732">Signal</keyword>
<dbReference type="Pfam" id="PF00332">
    <property type="entry name" value="Glyco_hydro_17"/>
    <property type="match status" value="1"/>
</dbReference>
<keyword evidence="7 14" id="KW-0378">Hydrolase</keyword>
<feature type="compositionally biased region" description="Low complexity" evidence="15">
    <location>
        <begin position="353"/>
        <end position="366"/>
    </location>
</feature>
<evidence type="ECO:0000256" key="11">
    <source>
        <dbReference type="ARBA" id="ARBA00033335"/>
    </source>
</evidence>
<comment type="subcellular location">
    <subcellularLocation>
        <location evidence="2">Cell membrane</location>
        <topology evidence="2">Lipid-anchor</topology>
        <topology evidence="2">GPI-anchor</topology>
    </subcellularLocation>
</comment>
<dbReference type="FunFam" id="1.20.58.1040:FF:000003">
    <property type="entry name" value="glucan endo-1,3-beta-glucosidase 7"/>
    <property type="match status" value="1"/>
</dbReference>
<dbReference type="Gene3D" id="3.20.20.80">
    <property type="entry name" value="Glycosidases"/>
    <property type="match status" value="1"/>
</dbReference>
<accession>A0A7J6EUT7</accession>
<dbReference type="GO" id="GO:0042973">
    <property type="term" value="F:glucan endo-1,3-beta-D-glucosidase activity"/>
    <property type="evidence" value="ECO:0007669"/>
    <property type="project" value="UniProtKB-EC"/>
</dbReference>
<dbReference type="PROSITE" id="PS00587">
    <property type="entry name" value="GLYCOSYL_HYDROL_F17"/>
    <property type="match status" value="1"/>
</dbReference>
<dbReference type="GO" id="GO:0005886">
    <property type="term" value="C:plasma membrane"/>
    <property type="evidence" value="ECO:0007669"/>
    <property type="project" value="UniProtKB-SubCell"/>
</dbReference>
<dbReference type="GO" id="GO:0006952">
    <property type="term" value="P:defense response"/>
    <property type="evidence" value="ECO:0007669"/>
    <property type="project" value="UniProtKB-KW"/>
</dbReference>
<keyword evidence="5" id="KW-0472">Membrane</keyword>
<sequence length="542" mass="58246">MEIKCPFRFLSLIFLFAGYFSTLGDSAYSIGINYGTVANNLPPPSQVAKFIKTQTTIDRVKIFDANPDILRAFANTGIAITVTVGNGDVPALAKLSDAQSWVANNILPFHPKTVINRIAVGNEILATSDKDLIAHLLPAMKSLHSALKLANVTSVQVSTPHSLGILAVNSDPPSSAQFRSGYDKVVFAPMLEYHRETKSPFMINPYPFFGYADSVSNYALFKPNGGVFDKVTGINYTNMFDAQMDAVFTAMKKLGFEDVDIVVAETGWPSAGDPNQPGVSLENALSYNGNLVKHVSSGKGTPLMPNRTFETYIFSLFNENLKPTISEQNYGLFKPDLTPVYDVGILRNDQALGPSSSVAQAPSSVGEAPSSVGEAPSSVGEAPSAVGEAPSAPPAFGQSPTAPSVVGQGPSSNVDQEKRWCVPKSNVSDEELQKNIDYVCSVKVDCKPIQSGGPCFEPNTIRSHASYAMNAYYLKFGPQDSNCDFNHTGVVTSTDPSYKTCTYPFHSVDSKLEKSAAEGGPAKLWTLVQIFIGAACYTISRF</sequence>
<evidence type="ECO:0000313" key="19">
    <source>
        <dbReference type="Proteomes" id="UP000583929"/>
    </source>
</evidence>
<dbReference type="PANTHER" id="PTHR32227">
    <property type="entry name" value="GLUCAN ENDO-1,3-BETA-GLUCOSIDASE BG1-RELATED-RELATED"/>
    <property type="match status" value="1"/>
</dbReference>
<dbReference type="InterPro" id="IPR044965">
    <property type="entry name" value="Glyco_hydro_17_plant"/>
</dbReference>
<organism evidence="18 19">
    <name type="scientific">Cannabis sativa</name>
    <name type="common">Hemp</name>
    <name type="synonym">Marijuana</name>
    <dbReference type="NCBI Taxonomy" id="3483"/>
    <lineage>
        <taxon>Eukaryota</taxon>
        <taxon>Viridiplantae</taxon>
        <taxon>Streptophyta</taxon>
        <taxon>Embryophyta</taxon>
        <taxon>Tracheophyta</taxon>
        <taxon>Spermatophyta</taxon>
        <taxon>Magnoliopsida</taxon>
        <taxon>eudicotyledons</taxon>
        <taxon>Gunneridae</taxon>
        <taxon>Pentapetalae</taxon>
        <taxon>rosids</taxon>
        <taxon>fabids</taxon>
        <taxon>Rosales</taxon>
        <taxon>Cannabaceae</taxon>
        <taxon>Cannabis</taxon>
    </lineage>
</organism>
<dbReference type="InterPro" id="IPR017853">
    <property type="entry name" value="GH"/>
</dbReference>
<dbReference type="SMART" id="SM00768">
    <property type="entry name" value="X8"/>
    <property type="match status" value="1"/>
</dbReference>
<feature type="region of interest" description="Disordered" evidence="15">
    <location>
        <begin position="353"/>
        <end position="419"/>
    </location>
</feature>
<dbReference type="AlphaFoldDB" id="A0A7J6EUT7"/>
<evidence type="ECO:0000256" key="5">
    <source>
        <dbReference type="ARBA" id="ARBA00022622"/>
    </source>
</evidence>
<comment type="catalytic activity">
    <reaction evidence="1">
        <text>Hydrolysis of (1-&gt;3)-beta-D-glucosidic linkages in (1-&gt;3)-beta-D-glucans.</text>
        <dbReference type="EC" id="3.2.1.39"/>
    </reaction>
</comment>
<evidence type="ECO:0000256" key="10">
    <source>
        <dbReference type="ARBA" id="ARBA00023295"/>
    </source>
</evidence>
<dbReference type="InterPro" id="IPR012946">
    <property type="entry name" value="X8"/>
</dbReference>
<evidence type="ECO:0000313" key="18">
    <source>
        <dbReference type="EMBL" id="KAF4362194.1"/>
    </source>
</evidence>
<dbReference type="GO" id="GO:0005975">
    <property type="term" value="P:carbohydrate metabolic process"/>
    <property type="evidence" value="ECO:0007669"/>
    <property type="project" value="InterPro"/>
</dbReference>
<evidence type="ECO:0000256" key="16">
    <source>
        <dbReference type="SAM" id="SignalP"/>
    </source>
</evidence>
<evidence type="ECO:0000256" key="8">
    <source>
        <dbReference type="ARBA" id="ARBA00022821"/>
    </source>
</evidence>
<keyword evidence="5" id="KW-0325">Glycoprotein</keyword>
<evidence type="ECO:0000256" key="2">
    <source>
        <dbReference type="ARBA" id="ARBA00004609"/>
    </source>
</evidence>
<evidence type="ECO:0000256" key="4">
    <source>
        <dbReference type="ARBA" id="ARBA00012780"/>
    </source>
</evidence>
<evidence type="ECO:0000259" key="17">
    <source>
        <dbReference type="SMART" id="SM00768"/>
    </source>
</evidence>
<evidence type="ECO:0000256" key="1">
    <source>
        <dbReference type="ARBA" id="ARBA00000382"/>
    </source>
</evidence>
<feature type="signal peptide" evidence="16">
    <location>
        <begin position="1"/>
        <end position="24"/>
    </location>
</feature>
<dbReference type="Gene3D" id="1.20.58.1040">
    <property type="match status" value="1"/>
</dbReference>
<comment type="similarity">
    <text evidence="3 13">Belongs to the glycosyl hydrolase 17 family.</text>
</comment>
<proteinExistence type="inferred from homology"/>
<keyword evidence="5" id="KW-0336">GPI-anchor</keyword>
<protein>
    <recommendedName>
        <fullName evidence="4">glucan endo-1,3-beta-D-glucosidase</fullName>
        <ecNumber evidence="4">3.2.1.39</ecNumber>
    </recommendedName>
    <alternativeName>
        <fullName evidence="11">(1-&gt;3)-beta-glucan endohydrolase</fullName>
    </alternativeName>
    <alternativeName>
        <fullName evidence="12">Beta-1,3-endoglucanase</fullName>
    </alternativeName>
</protein>
<evidence type="ECO:0000256" key="12">
    <source>
        <dbReference type="ARBA" id="ARBA00033417"/>
    </source>
</evidence>
<keyword evidence="5" id="KW-0449">Lipoprotein</keyword>
<evidence type="ECO:0000256" key="9">
    <source>
        <dbReference type="ARBA" id="ARBA00023157"/>
    </source>
</evidence>
<name>A0A7J6EUT7_CANSA</name>
<gene>
    <name evidence="18" type="ORF">G4B88_009474</name>
</gene>
<dbReference type="SUPFAM" id="SSF51445">
    <property type="entry name" value="(Trans)glycosidases"/>
    <property type="match status" value="1"/>
</dbReference>
<dbReference type="Proteomes" id="UP000583929">
    <property type="component" value="Unassembled WGS sequence"/>
</dbReference>
<evidence type="ECO:0000256" key="14">
    <source>
        <dbReference type="RuleBase" id="RU004336"/>
    </source>
</evidence>
<dbReference type="FunFam" id="3.20.20.80:FF:000002">
    <property type="entry name" value="Glucan endo-1,3-beta-glucosidase 3"/>
    <property type="match status" value="1"/>
</dbReference>
<dbReference type="EC" id="3.2.1.39" evidence="4"/>
<dbReference type="EMBL" id="JAATIQ010000316">
    <property type="protein sequence ID" value="KAF4362194.1"/>
    <property type="molecule type" value="Genomic_DNA"/>
</dbReference>
<keyword evidence="19" id="KW-1185">Reference proteome</keyword>
<evidence type="ECO:0000256" key="15">
    <source>
        <dbReference type="SAM" id="MobiDB-lite"/>
    </source>
</evidence>
<dbReference type="Pfam" id="PF07983">
    <property type="entry name" value="X8"/>
    <property type="match status" value="1"/>
</dbReference>
<keyword evidence="10 14" id="KW-0326">Glycosidase</keyword>
<comment type="caution">
    <text evidence="18">The sequence shown here is derived from an EMBL/GenBank/DDBJ whole genome shotgun (WGS) entry which is preliminary data.</text>
</comment>